<name>A0AAD5GEV1_AMBAR</name>
<protein>
    <submittedName>
        <fullName evidence="1">Uncharacterized protein</fullName>
    </submittedName>
</protein>
<reference evidence="1" key="1">
    <citation type="submission" date="2022-06" db="EMBL/GenBank/DDBJ databases">
        <title>Uncovering the hologenomic basis of an extraordinary plant invasion.</title>
        <authorList>
            <person name="Bieker V.C."/>
            <person name="Martin M.D."/>
            <person name="Gilbert T."/>
            <person name="Hodgins K."/>
            <person name="Battlay P."/>
            <person name="Petersen B."/>
            <person name="Wilson J."/>
        </authorList>
    </citation>
    <scope>NUCLEOTIDE SEQUENCE</scope>
    <source>
        <strain evidence="1">AA19_3_7</strain>
        <tissue evidence="1">Leaf</tissue>
    </source>
</reference>
<proteinExistence type="predicted"/>
<gene>
    <name evidence="1" type="ORF">M8C21_020454</name>
</gene>
<keyword evidence="2" id="KW-1185">Reference proteome</keyword>
<sequence>MSPTTATLPTTVVTHLSISDDARAWMKLLAFEVSQENRSPPSLPPSVMKLDQGDHDKITAMIILLTHEYTYSPQPNHRKVQLICLAAATVGFSSEAAQHLEVVVAIPSLDELLKDTPTHEFASVRLEWRKTKFYPSLYSELINLHIDPGMFLQRRVI</sequence>
<dbReference type="PANTHER" id="PTHR47213">
    <property type="entry name" value="OS07G0567300 PROTEIN"/>
    <property type="match status" value="1"/>
</dbReference>
<evidence type="ECO:0000313" key="1">
    <source>
        <dbReference type="EMBL" id="KAI7738864.1"/>
    </source>
</evidence>
<accession>A0AAD5GEV1</accession>
<dbReference type="InterPro" id="IPR044789">
    <property type="entry name" value="Put_A1-4-GlycosylTfrase_plant"/>
</dbReference>
<dbReference type="Proteomes" id="UP001206925">
    <property type="component" value="Unassembled WGS sequence"/>
</dbReference>
<dbReference type="EMBL" id="JAMZMK010008710">
    <property type="protein sequence ID" value="KAI7738864.1"/>
    <property type="molecule type" value="Genomic_DNA"/>
</dbReference>
<dbReference type="PANTHER" id="PTHR47213:SF1">
    <property type="entry name" value="OS07G0567300 PROTEIN"/>
    <property type="match status" value="1"/>
</dbReference>
<comment type="caution">
    <text evidence="1">The sequence shown here is derived from an EMBL/GenBank/DDBJ whole genome shotgun (WGS) entry which is preliminary data.</text>
</comment>
<dbReference type="AlphaFoldDB" id="A0AAD5GEV1"/>
<organism evidence="1 2">
    <name type="scientific">Ambrosia artemisiifolia</name>
    <name type="common">Common ragweed</name>
    <dbReference type="NCBI Taxonomy" id="4212"/>
    <lineage>
        <taxon>Eukaryota</taxon>
        <taxon>Viridiplantae</taxon>
        <taxon>Streptophyta</taxon>
        <taxon>Embryophyta</taxon>
        <taxon>Tracheophyta</taxon>
        <taxon>Spermatophyta</taxon>
        <taxon>Magnoliopsida</taxon>
        <taxon>eudicotyledons</taxon>
        <taxon>Gunneridae</taxon>
        <taxon>Pentapetalae</taxon>
        <taxon>asterids</taxon>
        <taxon>campanulids</taxon>
        <taxon>Asterales</taxon>
        <taxon>Asteraceae</taxon>
        <taxon>Asteroideae</taxon>
        <taxon>Heliantheae alliance</taxon>
        <taxon>Heliantheae</taxon>
        <taxon>Ambrosia</taxon>
    </lineage>
</organism>
<evidence type="ECO:0000313" key="2">
    <source>
        <dbReference type="Proteomes" id="UP001206925"/>
    </source>
</evidence>